<evidence type="ECO:0008006" key="4">
    <source>
        <dbReference type="Google" id="ProtNLM"/>
    </source>
</evidence>
<protein>
    <recommendedName>
        <fullName evidence="4">Dystroglycan-type cadherin-like domain-containing protein</fullName>
    </recommendedName>
</protein>
<gene>
    <name evidence="2" type="ORF">AT705_04150</name>
</gene>
<dbReference type="AlphaFoldDB" id="A0A0U3I552"/>
<name>A0A0U3I552_9GAMM</name>
<evidence type="ECO:0000313" key="2">
    <source>
        <dbReference type="EMBL" id="ALU42199.1"/>
    </source>
</evidence>
<evidence type="ECO:0000256" key="1">
    <source>
        <dbReference type="SAM" id="MobiDB-lite"/>
    </source>
</evidence>
<accession>A0A0U3I552</accession>
<dbReference type="Proteomes" id="UP000069015">
    <property type="component" value="Chromosome 1"/>
</dbReference>
<evidence type="ECO:0000313" key="3">
    <source>
        <dbReference type="Proteomes" id="UP000069015"/>
    </source>
</evidence>
<dbReference type="KEGG" id="prr:AT705_04150"/>
<dbReference type="EMBL" id="CP013611">
    <property type="protein sequence ID" value="ALU42199.1"/>
    <property type="molecule type" value="Genomic_DNA"/>
</dbReference>
<dbReference type="InterPro" id="IPR013783">
    <property type="entry name" value="Ig-like_fold"/>
</dbReference>
<dbReference type="RefSeq" id="WP_058795615.1">
    <property type="nucleotide sequence ID" value="NZ_CP013611.1"/>
</dbReference>
<reference evidence="2 3" key="1">
    <citation type="submission" date="2015-12" db="EMBL/GenBank/DDBJ databases">
        <title>Complete genome sequence of Pseudoalteromonas rubra SCSIO 6842, harboring a conjugative plasmid.</title>
        <authorList>
            <person name="Li B."/>
            <person name="Wang X."/>
        </authorList>
    </citation>
    <scope>NUCLEOTIDE SEQUENCE [LARGE SCALE GENOMIC DNA]</scope>
    <source>
        <strain evidence="2 3">SCSIO 6842</strain>
    </source>
</reference>
<sequence length="645" mass="71619">MRFLLGSLVIALLAGCGGGSSESTGNATPGTQGGQSSTHNTAPTLKSDEGTWVISANVQSTKRFELSDREGDSVSVSPEDLPEWLKLDQTGNAFSLTAEPGIFDVDTHSIALVLSDSKDRSAQTIVIQVTADPGSHPSETITLSDDVVQGTWSNQSGDVLFHFTDDNKGLGLYKDQGFAFDWNNLDDIELTTREAECIAHCSRTQFLPIEVVAQQGDKIAVKIHAGEQDYELVVLTKGDVKSLEHTYYIEQRLSDDIYVSKLSTSTSLPSLIGGVLTIDYEDYKQQVPFHYAPYYDGDNYLILSGGPERNLFGRSLEKEFLNTSTQTFKKLSFDPNILSAKIAAAKGDFVALEFVYRFEIVPTLDSGIVPEAEWGNYEGLDDVMVPRRSYKIYRGLEMMDIPELSAGSQTLGLSPILSGELSTGGTFSAVNTTLEFTSATAGVYTATDGVTGEQHRLDVSVSKTQDTLSYTFADYTQTVRYGQFFNNQSAYIRERGGDSPFILASIAKLPGQVEPTQADYMRTFYIDTMDLNNKGRHLVLEPQSDGRAIIYTGGIFGPNGRWQMEEDNSMSFILPCNEDTYAECLSAQTEKNVLNFKLLYKQREGYWFMREHTHYSQDDNQQWNSRITHNMQFLRVCDVCYYSSN</sequence>
<organism evidence="2 3">
    <name type="scientific">Pseudoalteromonas rubra</name>
    <dbReference type="NCBI Taxonomy" id="43658"/>
    <lineage>
        <taxon>Bacteria</taxon>
        <taxon>Pseudomonadati</taxon>
        <taxon>Pseudomonadota</taxon>
        <taxon>Gammaproteobacteria</taxon>
        <taxon>Alteromonadales</taxon>
        <taxon>Pseudoalteromonadaceae</taxon>
        <taxon>Pseudoalteromonas</taxon>
    </lineage>
</organism>
<dbReference type="Gene3D" id="2.60.40.10">
    <property type="entry name" value="Immunoglobulins"/>
    <property type="match status" value="1"/>
</dbReference>
<feature type="compositionally biased region" description="Polar residues" evidence="1">
    <location>
        <begin position="21"/>
        <end position="44"/>
    </location>
</feature>
<dbReference type="PROSITE" id="PS51257">
    <property type="entry name" value="PROKAR_LIPOPROTEIN"/>
    <property type="match status" value="1"/>
</dbReference>
<feature type="region of interest" description="Disordered" evidence="1">
    <location>
        <begin position="19"/>
        <end position="48"/>
    </location>
</feature>
<proteinExistence type="predicted"/>